<evidence type="ECO:0000256" key="1">
    <source>
        <dbReference type="ARBA" id="ARBA00008754"/>
    </source>
</evidence>
<proteinExistence type="inferred from homology"/>
<accession>A0A0G0XN68</accession>
<keyword evidence="2" id="KW-0413">Isomerase</keyword>
<dbReference type="SUPFAM" id="SSF89623">
    <property type="entry name" value="Ribose/Galactose isomerase RpiB/AlsB"/>
    <property type="match status" value="1"/>
</dbReference>
<protein>
    <recommendedName>
        <fullName evidence="5">Ribose 5-phosphate isomerase B</fullName>
    </recommendedName>
</protein>
<dbReference type="PIRSF" id="PIRSF005384">
    <property type="entry name" value="RpiB_LacA_B"/>
    <property type="match status" value="1"/>
</dbReference>
<evidence type="ECO:0000256" key="2">
    <source>
        <dbReference type="ARBA" id="ARBA00023235"/>
    </source>
</evidence>
<dbReference type="Pfam" id="PF02502">
    <property type="entry name" value="LacAB_rpiB"/>
    <property type="match status" value="1"/>
</dbReference>
<dbReference type="EMBL" id="LCAK01000001">
    <property type="protein sequence ID" value="KKR89127.1"/>
    <property type="molecule type" value="Genomic_DNA"/>
</dbReference>
<gene>
    <name evidence="3" type="ORF">UU38_C0001G0029</name>
</gene>
<evidence type="ECO:0000313" key="4">
    <source>
        <dbReference type="Proteomes" id="UP000033918"/>
    </source>
</evidence>
<evidence type="ECO:0008006" key="5">
    <source>
        <dbReference type="Google" id="ProtNLM"/>
    </source>
</evidence>
<dbReference type="AlphaFoldDB" id="A0A0G0XN68"/>
<dbReference type="Gene3D" id="3.40.1400.10">
    <property type="entry name" value="Sugar-phosphate isomerase, RpiB/LacA/LacB"/>
    <property type="match status" value="1"/>
</dbReference>
<dbReference type="GO" id="GO:0005975">
    <property type="term" value="P:carbohydrate metabolic process"/>
    <property type="evidence" value="ECO:0007669"/>
    <property type="project" value="InterPro"/>
</dbReference>
<dbReference type="Proteomes" id="UP000033918">
    <property type="component" value="Unassembled WGS sequence"/>
</dbReference>
<dbReference type="NCBIfam" id="TIGR01120">
    <property type="entry name" value="rpiB"/>
    <property type="match status" value="1"/>
</dbReference>
<evidence type="ECO:0000313" key="3">
    <source>
        <dbReference type="EMBL" id="KKR89127.1"/>
    </source>
</evidence>
<name>A0A0G0XN68_9BACT</name>
<reference evidence="3 4" key="1">
    <citation type="journal article" date="2015" name="Nature">
        <title>rRNA introns, odd ribosomes, and small enigmatic genomes across a large radiation of phyla.</title>
        <authorList>
            <person name="Brown C.T."/>
            <person name="Hug L.A."/>
            <person name="Thomas B.C."/>
            <person name="Sharon I."/>
            <person name="Castelle C.J."/>
            <person name="Singh A."/>
            <person name="Wilkins M.J."/>
            <person name="Williams K.H."/>
            <person name="Banfield J.F."/>
        </authorList>
    </citation>
    <scope>NUCLEOTIDE SEQUENCE [LARGE SCALE GENOMIC DNA]</scope>
</reference>
<dbReference type="NCBIfam" id="TIGR00689">
    <property type="entry name" value="rpiB_lacA_lacB"/>
    <property type="match status" value="1"/>
</dbReference>
<dbReference type="InterPro" id="IPR036569">
    <property type="entry name" value="RpiB_LacA_LacB_sf"/>
</dbReference>
<sequence>MLIYIGADHQGFRLKESLKKFLKNQGYEIVDVGNSHYDEDDDYPDFAGLVARQVAQDSTNRRGVVICSSGVGVDITANKFKGARSALVDNIEAARLSRHDDDANVLALAARFINEEEAKKILDIWLKTPFSGEEKHKKRLEKIKNIEDNF</sequence>
<comment type="caution">
    <text evidence="3">The sequence shown here is derived from an EMBL/GenBank/DDBJ whole genome shotgun (WGS) entry which is preliminary data.</text>
</comment>
<dbReference type="NCBIfam" id="NF004051">
    <property type="entry name" value="PRK05571.1"/>
    <property type="match status" value="1"/>
</dbReference>
<dbReference type="GO" id="GO:0016861">
    <property type="term" value="F:intramolecular oxidoreductase activity, interconverting aldoses and ketoses"/>
    <property type="evidence" value="ECO:0007669"/>
    <property type="project" value="UniProtKB-ARBA"/>
</dbReference>
<dbReference type="InterPro" id="IPR003500">
    <property type="entry name" value="RpiB_LacA_LacB"/>
</dbReference>
<organism evidence="3 4">
    <name type="scientific">Candidatus Wolfebacteria bacterium GW2011_GWB1_41_12</name>
    <dbReference type="NCBI Taxonomy" id="1619006"/>
    <lineage>
        <taxon>Bacteria</taxon>
        <taxon>Candidatus Wolfeibacteriota</taxon>
    </lineage>
</organism>
<comment type="similarity">
    <text evidence="1">Belongs to the LacAB/RpiB family.</text>
</comment>
<dbReference type="PANTHER" id="PTHR30345">
    <property type="entry name" value="RIBOSE-5-PHOSPHATE ISOMERASE B"/>
    <property type="match status" value="1"/>
</dbReference>
<dbReference type="PANTHER" id="PTHR30345:SF0">
    <property type="entry name" value="DNA DAMAGE-REPAIR_TOLERATION PROTEIN DRT102"/>
    <property type="match status" value="1"/>
</dbReference>
<dbReference type="InterPro" id="IPR004785">
    <property type="entry name" value="RpiB"/>
</dbReference>